<keyword evidence="6" id="KW-0227">DNA damage</keyword>
<keyword evidence="7 18" id="KW-0378">Hydrolase</keyword>
<accession>A0A517RME7</accession>
<evidence type="ECO:0000256" key="16">
    <source>
        <dbReference type="ARBA" id="ARBA00042798"/>
    </source>
</evidence>
<evidence type="ECO:0000256" key="4">
    <source>
        <dbReference type="ARBA" id="ARBA00022705"/>
    </source>
</evidence>
<dbReference type="GO" id="GO:0006281">
    <property type="term" value="P:DNA repair"/>
    <property type="evidence" value="ECO:0007669"/>
    <property type="project" value="UniProtKB-KW"/>
</dbReference>
<keyword evidence="4" id="KW-0235">DNA replication</keyword>
<evidence type="ECO:0000313" key="19">
    <source>
        <dbReference type="Proteomes" id="UP000317171"/>
    </source>
</evidence>
<dbReference type="RefSeq" id="WP_145221048.1">
    <property type="nucleotide sequence ID" value="NZ_CP036269.1"/>
</dbReference>
<dbReference type="Proteomes" id="UP000317171">
    <property type="component" value="Chromosome"/>
</dbReference>
<dbReference type="PANTHER" id="PTHR47707">
    <property type="entry name" value="8-OXO-DGTP DIPHOSPHATASE"/>
    <property type="match status" value="1"/>
</dbReference>
<evidence type="ECO:0000256" key="13">
    <source>
        <dbReference type="ARBA" id="ARBA00040794"/>
    </source>
</evidence>
<comment type="catalytic activity">
    <reaction evidence="10">
        <text>8-oxo-dGTP + H2O = 8-oxo-dGMP + diphosphate + H(+)</text>
        <dbReference type="Rhea" id="RHEA:31575"/>
        <dbReference type="ChEBI" id="CHEBI:15377"/>
        <dbReference type="ChEBI" id="CHEBI:15378"/>
        <dbReference type="ChEBI" id="CHEBI:33019"/>
        <dbReference type="ChEBI" id="CHEBI:63224"/>
        <dbReference type="ChEBI" id="CHEBI:77896"/>
        <dbReference type="EC" id="3.6.1.55"/>
    </reaction>
</comment>
<evidence type="ECO:0000256" key="3">
    <source>
        <dbReference type="ARBA" id="ARBA00022457"/>
    </source>
</evidence>
<dbReference type="InterPro" id="IPR015797">
    <property type="entry name" value="NUDIX_hydrolase-like_dom_sf"/>
</dbReference>
<dbReference type="PROSITE" id="PS51462">
    <property type="entry name" value="NUDIX"/>
    <property type="match status" value="1"/>
</dbReference>
<keyword evidence="5" id="KW-0479">Metal-binding</keyword>
<evidence type="ECO:0000313" key="18">
    <source>
        <dbReference type="EMBL" id="QDT45060.1"/>
    </source>
</evidence>
<dbReference type="CDD" id="cd03425">
    <property type="entry name" value="NUDIX_MutT_NudA_like"/>
    <property type="match status" value="1"/>
</dbReference>
<evidence type="ECO:0000256" key="2">
    <source>
        <dbReference type="ARBA" id="ARBA00005582"/>
    </source>
</evidence>
<dbReference type="InterPro" id="IPR047127">
    <property type="entry name" value="MutT-like"/>
</dbReference>
<name>A0A517RME7_9PLAN</name>
<keyword evidence="19" id="KW-1185">Reference proteome</keyword>
<dbReference type="GO" id="GO:0046872">
    <property type="term" value="F:metal ion binding"/>
    <property type="evidence" value="ECO:0007669"/>
    <property type="project" value="UniProtKB-KW"/>
</dbReference>
<dbReference type="PANTHER" id="PTHR47707:SF1">
    <property type="entry name" value="NUDIX HYDROLASE FAMILY PROTEIN"/>
    <property type="match status" value="1"/>
</dbReference>
<dbReference type="GO" id="GO:0006260">
    <property type="term" value="P:DNA replication"/>
    <property type="evidence" value="ECO:0007669"/>
    <property type="project" value="UniProtKB-KW"/>
</dbReference>
<dbReference type="Pfam" id="PF14815">
    <property type="entry name" value="NUDIX_4"/>
    <property type="match status" value="1"/>
</dbReference>
<evidence type="ECO:0000256" key="14">
    <source>
        <dbReference type="ARBA" id="ARBA00041592"/>
    </source>
</evidence>
<dbReference type="GO" id="GO:0044716">
    <property type="term" value="F:8-oxo-GDP phosphatase activity"/>
    <property type="evidence" value="ECO:0007669"/>
    <property type="project" value="TreeGrafter"/>
</dbReference>
<feature type="domain" description="Nudix hydrolase" evidence="17">
    <location>
        <begin position="3"/>
        <end position="131"/>
    </location>
</feature>
<comment type="similarity">
    <text evidence="2">Belongs to the Nudix hydrolase family.</text>
</comment>
<evidence type="ECO:0000256" key="11">
    <source>
        <dbReference type="ARBA" id="ARBA00036904"/>
    </source>
</evidence>
<dbReference type="EC" id="3.6.1.55" evidence="12"/>
<dbReference type="AlphaFoldDB" id="A0A517RME7"/>
<evidence type="ECO:0000256" key="5">
    <source>
        <dbReference type="ARBA" id="ARBA00022723"/>
    </source>
</evidence>
<keyword evidence="9" id="KW-0234">DNA repair</keyword>
<comment type="catalytic activity">
    <reaction evidence="11">
        <text>8-oxo-GTP + H2O = 8-oxo-GMP + diphosphate + H(+)</text>
        <dbReference type="Rhea" id="RHEA:67616"/>
        <dbReference type="ChEBI" id="CHEBI:15377"/>
        <dbReference type="ChEBI" id="CHEBI:15378"/>
        <dbReference type="ChEBI" id="CHEBI:33019"/>
        <dbReference type="ChEBI" id="CHEBI:143553"/>
        <dbReference type="ChEBI" id="CHEBI:145694"/>
    </reaction>
</comment>
<evidence type="ECO:0000259" key="17">
    <source>
        <dbReference type="PROSITE" id="PS51462"/>
    </source>
</evidence>
<reference evidence="18 19" key="1">
    <citation type="submission" date="2019-02" db="EMBL/GenBank/DDBJ databases">
        <title>Deep-cultivation of Planctomycetes and their phenomic and genomic characterization uncovers novel biology.</title>
        <authorList>
            <person name="Wiegand S."/>
            <person name="Jogler M."/>
            <person name="Boedeker C."/>
            <person name="Pinto D."/>
            <person name="Vollmers J."/>
            <person name="Rivas-Marin E."/>
            <person name="Kohn T."/>
            <person name="Peeters S.H."/>
            <person name="Heuer A."/>
            <person name="Rast P."/>
            <person name="Oberbeckmann S."/>
            <person name="Bunk B."/>
            <person name="Jeske O."/>
            <person name="Meyerdierks A."/>
            <person name="Storesund J.E."/>
            <person name="Kallscheuer N."/>
            <person name="Luecker S."/>
            <person name="Lage O.M."/>
            <person name="Pohl T."/>
            <person name="Merkel B.J."/>
            <person name="Hornburger P."/>
            <person name="Mueller R.-W."/>
            <person name="Bruemmer F."/>
            <person name="Labrenz M."/>
            <person name="Spormann A.M."/>
            <person name="Op den Camp H."/>
            <person name="Overmann J."/>
            <person name="Amann R."/>
            <person name="Jetten M.S.M."/>
            <person name="Mascher T."/>
            <person name="Medema M.H."/>
            <person name="Devos D.P."/>
            <person name="Kaster A.-K."/>
            <person name="Ovreas L."/>
            <person name="Rohde M."/>
            <person name="Galperin M.Y."/>
            <person name="Jogler C."/>
        </authorList>
    </citation>
    <scope>NUCLEOTIDE SEQUENCE [LARGE SCALE GENOMIC DNA]</scope>
    <source>
        <strain evidence="18 19">Pan241w</strain>
    </source>
</reference>
<keyword evidence="8" id="KW-0460">Magnesium</keyword>
<dbReference type="GO" id="GO:0008413">
    <property type="term" value="F:8-oxo-7,8-dihydroguanosine triphosphate pyrophosphatase activity"/>
    <property type="evidence" value="ECO:0007669"/>
    <property type="project" value="TreeGrafter"/>
</dbReference>
<evidence type="ECO:0000256" key="6">
    <source>
        <dbReference type="ARBA" id="ARBA00022763"/>
    </source>
</evidence>
<evidence type="ECO:0000256" key="7">
    <source>
        <dbReference type="ARBA" id="ARBA00022801"/>
    </source>
</evidence>
<dbReference type="OrthoDB" id="9810648at2"/>
<dbReference type="InterPro" id="IPR029119">
    <property type="entry name" value="MutY_C"/>
</dbReference>
<comment type="cofactor">
    <cofactor evidence="1">
        <name>Mg(2+)</name>
        <dbReference type="ChEBI" id="CHEBI:18420"/>
    </cofactor>
</comment>
<dbReference type="KEGG" id="gaz:Pan241w_51770"/>
<evidence type="ECO:0000256" key="9">
    <source>
        <dbReference type="ARBA" id="ARBA00023204"/>
    </source>
</evidence>
<evidence type="ECO:0000256" key="8">
    <source>
        <dbReference type="ARBA" id="ARBA00022842"/>
    </source>
</evidence>
<dbReference type="GO" id="GO:0044715">
    <property type="term" value="F:8-oxo-dGDP phosphatase activity"/>
    <property type="evidence" value="ECO:0007669"/>
    <property type="project" value="TreeGrafter"/>
</dbReference>
<keyword evidence="3" id="KW-0515">Mutator protein</keyword>
<evidence type="ECO:0000256" key="1">
    <source>
        <dbReference type="ARBA" id="ARBA00001946"/>
    </source>
</evidence>
<dbReference type="SUPFAM" id="SSF55811">
    <property type="entry name" value="Nudix"/>
    <property type="match status" value="1"/>
</dbReference>
<dbReference type="EMBL" id="CP036269">
    <property type="protein sequence ID" value="QDT45060.1"/>
    <property type="molecule type" value="Genomic_DNA"/>
</dbReference>
<evidence type="ECO:0000256" key="12">
    <source>
        <dbReference type="ARBA" id="ARBA00038905"/>
    </source>
</evidence>
<dbReference type="Gene3D" id="3.90.79.10">
    <property type="entry name" value="Nucleoside Triphosphate Pyrophosphohydrolase"/>
    <property type="match status" value="1"/>
</dbReference>
<sequence>MNSRKTNRIGIAVVEHQRQFLIGVRPAGVALAGFHEFPGGKCQPEESTEACAVRECKEETGLEVIAINELLYEEHSYDHADVKLHFWLCRPAQLPSDLTTCNLQGFHWFPVESLPELQFPEANARLIDLLVSAFSVS</sequence>
<evidence type="ECO:0000256" key="10">
    <source>
        <dbReference type="ARBA" id="ARBA00035861"/>
    </source>
</evidence>
<dbReference type="InterPro" id="IPR000086">
    <property type="entry name" value="NUDIX_hydrolase_dom"/>
</dbReference>
<gene>
    <name evidence="18" type="primary">nudG</name>
    <name evidence="18" type="ORF">Pan241w_51770</name>
</gene>
<evidence type="ECO:0000256" key="15">
    <source>
        <dbReference type="ARBA" id="ARBA00041979"/>
    </source>
</evidence>
<proteinExistence type="inferred from homology"/>
<dbReference type="GO" id="GO:0035539">
    <property type="term" value="F:8-oxo-7,8-dihydrodeoxyguanosine triphosphate pyrophosphatase activity"/>
    <property type="evidence" value="ECO:0007669"/>
    <property type="project" value="UniProtKB-EC"/>
</dbReference>
<organism evidence="18 19">
    <name type="scientific">Gimesia alba</name>
    <dbReference type="NCBI Taxonomy" id="2527973"/>
    <lineage>
        <taxon>Bacteria</taxon>
        <taxon>Pseudomonadati</taxon>
        <taxon>Planctomycetota</taxon>
        <taxon>Planctomycetia</taxon>
        <taxon>Planctomycetales</taxon>
        <taxon>Planctomycetaceae</taxon>
        <taxon>Gimesia</taxon>
    </lineage>
</organism>
<protein>
    <recommendedName>
        <fullName evidence="13">8-oxo-dGTP diphosphatase</fullName>
        <ecNumber evidence="12">3.6.1.55</ecNumber>
    </recommendedName>
    <alternativeName>
        <fullName evidence="16">7,8-dihydro-8-oxoguanine-triphosphatase</fullName>
    </alternativeName>
    <alternativeName>
        <fullName evidence="15">Mutator protein MutT</fullName>
    </alternativeName>
    <alternativeName>
        <fullName evidence="14">dGTP pyrophosphohydrolase</fullName>
    </alternativeName>
</protein>